<proteinExistence type="predicted"/>
<evidence type="ECO:0000313" key="2">
    <source>
        <dbReference type="Proteomes" id="UP000677537"/>
    </source>
</evidence>
<keyword evidence="2" id="KW-1185">Reference proteome</keyword>
<dbReference type="EMBL" id="JAGIZA010000003">
    <property type="protein sequence ID" value="MBP0492547.1"/>
    <property type="molecule type" value="Genomic_DNA"/>
</dbReference>
<dbReference type="InterPro" id="IPR007420">
    <property type="entry name" value="DUF465"/>
</dbReference>
<dbReference type="RefSeq" id="WP_209372158.1">
    <property type="nucleotide sequence ID" value="NZ_JAGIZA010000003.1"/>
</dbReference>
<organism evidence="1 2">
    <name type="scientific">Roseomonas indoligenes</name>
    <dbReference type="NCBI Taxonomy" id="2820811"/>
    <lineage>
        <taxon>Bacteria</taxon>
        <taxon>Pseudomonadati</taxon>
        <taxon>Pseudomonadota</taxon>
        <taxon>Alphaproteobacteria</taxon>
        <taxon>Acetobacterales</taxon>
        <taxon>Roseomonadaceae</taxon>
        <taxon>Roseomonas</taxon>
    </lineage>
</organism>
<dbReference type="AlphaFoldDB" id="A0A940N1I5"/>
<name>A0A940N1I5_9PROT</name>
<protein>
    <submittedName>
        <fullName evidence="1">YdcH family protein</fullName>
    </submittedName>
</protein>
<dbReference type="Proteomes" id="UP000677537">
    <property type="component" value="Unassembled WGS sequence"/>
</dbReference>
<dbReference type="InterPro" id="IPR038444">
    <property type="entry name" value="DUF465_sf"/>
</dbReference>
<gene>
    <name evidence="1" type="ORF">J5Y10_07130</name>
</gene>
<reference evidence="1" key="1">
    <citation type="submission" date="2021-03" db="EMBL/GenBank/DDBJ databases">
        <authorList>
            <person name="So Y."/>
        </authorList>
    </citation>
    <scope>NUCLEOTIDE SEQUENCE</scope>
    <source>
        <strain evidence="1">SG15</strain>
    </source>
</reference>
<accession>A0A940N1I5</accession>
<evidence type="ECO:0000313" key="1">
    <source>
        <dbReference type="EMBL" id="MBP0492547.1"/>
    </source>
</evidence>
<sequence>MLNPHRLQSLKDRHAAIDTRILEEDARPLPDNLELARLKREKLRLKEEMERFEAQRRRPQ</sequence>
<dbReference type="Pfam" id="PF04325">
    <property type="entry name" value="DUF465"/>
    <property type="match status" value="1"/>
</dbReference>
<dbReference type="Gene3D" id="6.10.280.50">
    <property type="match status" value="1"/>
</dbReference>
<comment type="caution">
    <text evidence="1">The sequence shown here is derived from an EMBL/GenBank/DDBJ whole genome shotgun (WGS) entry which is preliminary data.</text>
</comment>